<accession>A0A250X047</accession>
<proteinExistence type="predicted"/>
<dbReference type="OrthoDB" id="418237at2759"/>
<organism evidence="1 2">
    <name type="scientific">Chlamydomonas eustigma</name>
    <dbReference type="NCBI Taxonomy" id="1157962"/>
    <lineage>
        <taxon>Eukaryota</taxon>
        <taxon>Viridiplantae</taxon>
        <taxon>Chlorophyta</taxon>
        <taxon>core chlorophytes</taxon>
        <taxon>Chlorophyceae</taxon>
        <taxon>CS clade</taxon>
        <taxon>Chlamydomonadales</taxon>
        <taxon>Chlamydomonadaceae</taxon>
        <taxon>Chlamydomonas</taxon>
    </lineage>
</organism>
<gene>
    <name evidence="1" type="ORF">CEUSTIGMA_g3573.t1</name>
</gene>
<sequence>MRSAKPLVHLAMMGIEYGGQRDTFVGYSDSDLGGCRDDSRSTTGFAFMLNGGAVSLRSRLQPTIADSSCEAEFMAAAEAIKEFLWFKKPLPNLGVIDEDEAVKIMCDNDSAEVVLRSPRINEVSKHISRKWNFAKESVAVNEVKIEHVSTAKQVADIFTKPLERQKFEAGRLALEFPISADYVRSRSTNPGLHLKLPVGPIRCGLKFIRRRALKSELLFHY</sequence>
<dbReference type="STRING" id="1157962.A0A250X047"/>
<dbReference type="CDD" id="cd09272">
    <property type="entry name" value="RNase_HI_RT_Ty1"/>
    <property type="match status" value="1"/>
</dbReference>
<dbReference type="AlphaFoldDB" id="A0A250X047"/>
<protein>
    <recommendedName>
        <fullName evidence="3">Reverse transcriptase Ty1/copia-type domain-containing protein</fullName>
    </recommendedName>
</protein>
<dbReference type="PANTHER" id="PTHR11439:SF467">
    <property type="entry name" value="INTEGRASE CATALYTIC DOMAIN-CONTAINING PROTEIN"/>
    <property type="match status" value="1"/>
</dbReference>
<dbReference type="PANTHER" id="PTHR11439">
    <property type="entry name" value="GAG-POL-RELATED RETROTRANSPOSON"/>
    <property type="match status" value="1"/>
</dbReference>
<keyword evidence="2" id="KW-1185">Reference proteome</keyword>
<evidence type="ECO:0000313" key="2">
    <source>
        <dbReference type="Proteomes" id="UP000232323"/>
    </source>
</evidence>
<name>A0A250X047_9CHLO</name>
<comment type="caution">
    <text evidence="1">The sequence shown here is derived from an EMBL/GenBank/DDBJ whole genome shotgun (WGS) entry which is preliminary data.</text>
</comment>
<evidence type="ECO:0000313" key="1">
    <source>
        <dbReference type="EMBL" id="GAX76130.1"/>
    </source>
</evidence>
<dbReference type="Proteomes" id="UP000232323">
    <property type="component" value="Unassembled WGS sequence"/>
</dbReference>
<dbReference type="EMBL" id="BEGY01000015">
    <property type="protein sequence ID" value="GAX76130.1"/>
    <property type="molecule type" value="Genomic_DNA"/>
</dbReference>
<evidence type="ECO:0008006" key="3">
    <source>
        <dbReference type="Google" id="ProtNLM"/>
    </source>
</evidence>
<reference evidence="1 2" key="1">
    <citation type="submission" date="2017-08" db="EMBL/GenBank/DDBJ databases">
        <title>Acidophilic green algal genome provides insights into adaptation to an acidic environment.</title>
        <authorList>
            <person name="Hirooka S."/>
            <person name="Hirose Y."/>
            <person name="Kanesaki Y."/>
            <person name="Higuchi S."/>
            <person name="Fujiwara T."/>
            <person name="Onuma R."/>
            <person name="Era A."/>
            <person name="Ohbayashi R."/>
            <person name="Uzuka A."/>
            <person name="Nozaki H."/>
            <person name="Yoshikawa H."/>
            <person name="Miyagishima S.Y."/>
        </authorList>
    </citation>
    <scope>NUCLEOTIDE SEQUENCE [LARGE SCALE GENOMIC DNA]</scope>
    <source>
        <strain evidence="1 2">NIES-2499</strain>
    </source>
</reference>